<sequence>MQKGNAGNSFEDARRKEDGGIGDADNVQKTTYVTGGSGTDPDKNQDQPLIARVPTGGGVNVGAWAVGAIALVIAVIYAAGLFR</sequence>
<name>A0A6J4LEH8_9BACT</name>
<proteinExistence type="predicted"/>
<protein>
    <submittedName>
        <fullName evidence="3">Uncharacterized protein</fullName>
    </submittedName>
</protein>
<keyword evidence="2" id="KW-0472">Membrane</keyword>
<accession>A0A6J4LEH8</accession>
<dbReference type="AlphaFoldDB" id="A0A6J4LEH8"/>
<reference evidence="3" key="1">
    <citation type="submission" date="2020-02" db="EMBL/GenBank/DDBJ databases">
        <authorList>
            <person name="Meier V. D."/>
        </authorList>
    </citation>
    <scope>NUCLEOTIDE SEQUENCE</scope>
    <source>
        <strain evidence="3">AVDCRST_MAG11</strain>
    </source>
</reference>
<evidence type="ECO:0000313" key="3">
    <source>
        <dbReference type="EMBL" id="CAA9329978.1"/>
    </source>
</evidence>
<keyword evidence="2" id="KW-1133">Transmembrane helix</keyword>
<feature type="transmembrane region" description="Helical" evidence="2">
    <location>
        <begin position="61"/>
        <end position="82"/>
    </location>
</feature>
<evidence type="ECO:0000256" key="1">
    <source>
        <dbReference type="SAM" id="MobiDB-lite"/>
    </source>
</evidence>
<evidence type="ECO:0000256" key="2">
    <source>
        <dbReference type="SAM" id="Phobius"/>
    </source>
</evidence>
<organism evidence="3">
    <name type="scientific">uncultured Gemmatimonadaceae bacterium</name>
    <dbReference type="NCBI Taxonomy" id="246130"/>
    <lineage>
        <taxon>Bacteria</taxon>
        <taxon>Pseudomonadati</taxon>
        <taxon>Gemmatimonadota</taxon>
        <taxon>Gemmatimonadia</taxon>
        <taxon>Gemmatimonadales</taxon>
        <taxon>Gemmatimonadaceae</taxon>
        <taxon>environmental samples</taxon>
    </lineage>
</organism>
<gene>
    <name evidence="3" type="ORF">AVDCRST_MAG11-2435</name>
</gene>
<dbReference type="EMBL" id="CADCTU010000550">
    <property type="protein sequence ID" value="CAA9329978.1"/>
    <property type="molecule type" value="Genomic_DNA"/>
</dbReference>
<feature type="region of interest" description="Disordered" evidence="1">
    <location>
        <begin position="1"/>
        <end position="50"/>
    </location>
</feature>
<keyword evidence="2" id="KW-0812">Transmembrane</keyword>